<proteinExistence type="inferred from homology"/>
<dbReference type="EC" id="6.1.1.21" evidence="2"/>
<evidence type="ECO:0000256" key="6">
    <source>
        <dbReference type="ARBA" id="ARBA00022917"/>
    </source>
</evidence>
<dbReference type="GO" id="GO:0006427">
    <property type="term" value="P:histidyl-tRNA aminoacylation"/>
    <property type="evidence" value="ECO:0007669"/>
    <property type="project" value="InterPro"/>
</dbReference>
<dbReference type="HAMAP" id="MF_00127">
    <property type="entry name" value="His_tRNA_synth"/>
    <property type="match status" value="1"/>
</dbReference>
<evidence type="ECO:0000256" key="8">
    <source>
        <dbReference type="ARBA" id="ARBA00030619"/>
    </source>
</evidence>
<dbReference type="InterPro" id="IPR045864">
    <property type="entry name" value="aa-tRNA-synth_II/BPL/LPL"/>
</dbReference>
<dbReference type="PANTHER" id="PTHR43707:SF1">
    <property type="entry name" value="HISTIDINE--TRNA LIGASE, MITOCHONDRIAL-RELATED"/>
    <property type="match status" value="1"/>
</dbReference>
<feature type="binding site" evidence="10">
    <location>
        <position position="173"/>
    </location>
    <ligand>
        <name>L-histidine</name>
        <dbReference type="ChEBI" id="CHEBI:57595"/>
    </ligand>
</feature>
<evidence type="ECO:0000256" key="4">
    <source>
        <dbReference type="ARBA" id="ARBA00022741"/>
    </source>
</evidence>
<dbReference type="CDD" id="cd00773">
    <property type="entry name" value="HisRS-like_core"/>
    <property type="match status" value="1"/>
</dbReference>
<dbReference type="SUPFAM" id="SSF55681">
    <property type="entry name" value="Class II aaRS and biotin synthetases"/>
    <property type="match status" value="1"/>
</dbReference>
<name>A0AAW0F4T0_9TRYP</name>
<comment type="catalytic activity">
    <reaction evidence="9">
        <text>tRNA(His) + L-histidine + ATP = L-histidyl-tRNA(His) + AMP + diphosphate + H(+)</text>
        <dbReference type="Rhea" id="RHEA:17313"/>
        <dbReference type="Rhea" id="RHEA-COMP:9665"/>
        <dbReference type="Rhea" id="RHEA-COMP:9689"/>
        <dbReference type="ChEBI" id="CHEBI:15378"/>
        <dbReference type="ChEBI" id="CHEBI:30616"/>
        <dbReference type="ChEBI" id="CHEBI:33019"/>
        <dbReference type="ChEBI" id="CHEBI:57595"/>
        <dbReference type="ChEBI" id="CHEBI:78442"/>
        <dbReference type="ChEBI" id="CHEBI:78527"/>
        <dbReference type="ChEBI" id="CHEBI:456215"/>
        <dbReference type="EC" id="6.1.1.21"/>
    </reaction>
</comment>
<evidence type="ECO:0000313" key="13">
    <source>
        <dbReference type="Proteomes" id="UP001430356"/>
    </source>
</evidence>
<feature type="binding site" evidence="10">
    <location>
        <begin position="317"/>
        <end position="318"/>
    </location>
    <ligand>
        <name>L-histidine</name>
        <dbReference type="ChEBI" id="CHEBI:57595"/>
    </ligand>
</feature>
<dbReference type="Pfam" id="PF03129">
    <property type="entry name" value="HGTP_anticodon"/>
    <property type="match status" value="1"/>
</dbReference>
<comment type="caution">
    <text evidence="12">The sequence shown here is derived from an EMBL/GenBank/DDBJ whole genome shotgun (WGS) entry which is preliminary data.</text>
</comment>
<dbReference type="InterPro" id="IPR036621">
    <property type="entry name" value="Anticodon-bd_dom_sf"/>
</dbReference>
<feature type="binding site" evidence="10">
    <location>
        <begin position="125"/>
        <end position="127"/>
    </location>
    <ligand>
        <name>L-histidine</name>
        <dbReference type="ChEBI" id="CHEBI:57595"/>
    </ligand>
</feature>
<dbReference type="AlphaFoldDB" id="A0AAW0F4T0"/>
<evidence type="ECO:0000256" key="3">
    <source>
        <dbReference type="ARBA" id="ARBA00022598"/>
    </source>
</evidence>
<evidence type="ECO:0000256" key="2">
    <source>
        <dbReference type="ARBA" id="ARBA00012815"/>
    </source>
</evidence>
<dbReference type="InterPro" id="IPR004516">
    <property type="entry name" value="HisRS/HisZ"/>
</dbReference>
<sequence length="479" mass="53637">MASTTSTNAALLAEINDLRVKLAEKEALLQPEGVISKKPKKKSQANMIETEPVQGCRDFSPEDMRVRKYIFGAFHKTARLFGFEEYDAPVLESEELYIRKAGEEITEQMFNFVTKGGHRVTLRPEMTPSLVRLQLAKGRSLLLPAKWYSIPQCWRYEAISRGRRREHYQWNMDIVGVKSVTAEVELVCAACAAMESLGLRHEDVGVRVNSRRLLQCALTGAGVPDALFAPVCVIVDKMEKLPEEQIRAELSELGLDGQQAGDIIKTLSLKSIEEFDKATYDQNGAISELKEFFDLVKMYGYGEWVHFDASVVRGLAYYTGIVFEAFDRSGEFRAICGGGRYDNLFTLYGSPKPVSCVGFGFGDCVILELLKKKNLLEGKKVKEQLLHTVDDVVIPFDESQRGTALTVLKQLRDKGRSADIILDSKKIAQAFSYADRIGAERVVLIAPEETQNGTARVKNLRDPEKNEDDRGNLVAFVDL</sequence>
<feature type="binding site" evidence="10">
    <location>
        <position position="155"/>
    </location>
    <ligand>
        <name>L-histidine</name>
        <dbReference type="ChEBI" id="CHEBI:57595"/>
    </ligand>
</feature>
<dbReference type="InterPro" id="IPR041715">
    <property type="entry name" value="HisRS-like_core"/>
</dbReference>
<dbReference type="InterPro" id="IPR004154">
    <property type="entry name" value="Anticodon-bd"/>
</dbReference>
<feature type="binding site" evidence="10">
    <location>
        <position position="169"/>
    </location>
    <ligand>
        <name>L-histidine</name>
        <dbReference type="ChEBI" id="CHEBI:57595"/>
    </ligand>
</feature>
<protein>
    <recommendedName>
        <fullName evidence="2">histidine--tRNA ligase</fullName>
        <ecNumber evidence="2">6.1.1.21</ecNumber>
    </recommendedName>
    <alternativeName>
        <fullName evidence="8">Histidyl-tRNA synthetase</fullName>
    </alternativeName>
</protein>
<dbReference type="PROSITE" id="PS50862">
    <property type="entry name" value="AA_TRNA_LIGASE_II"/>
    <property type="match status" value="1"/>
</dbReference>
<dbReference type="Gene3D" id="3.30.930.10">
    <property type="entry name" value="Bira Bifunctional Protein, Domain 2"/>
    <property type="match status" value="1"/>
</dbReference>
<gene>
    <name evidence="12" type="ORF">NESM_000122600</name>
</gene>
<dbReference type="GO" id="GO:0005524">
    <property type="term" value="F:ATP binding"/>
    <property type="evidence" value="ECO:0007669"/>
    <property type="project" value="UniProtKB-KW"/>
</dbReference>
<dbReference type="SUPFAM" id="SSF52954">
    <property type="entry name" value="Class II aaRS ABD-related"/>
    <property type="match status" value="1"/>
</dbReference>
<dbReference type="Gene3D" id="3.40.50.800">
    <property type="entry name" value="Anticodon-binding domain"/>
    <property type="match status" value="1"/>
</dbReference>
<keyword evidence="5" id="KW-0067">ATP-binding</keyword>
<evidence type="ECO:0000256" key="7">
    <source>
        <dbReference type="ARBA" id="ARBA00023146"/>
    </source>
</evidence>
<evidence type="ECO:0000256" key="10">
    <source>
        <dbReference type="PIRSR" id="PIRSR001549-1"/>
    </source>
</evidence>
<reference evidence="12 13" key="1">
    <citation type="journal article" date="2021" name="MBio">
        <title>A New Model Trypanosomatid, Novymonas esmeraldas: Genomic Perception of Its 'Candidatus Pandoraea novymonadis' Endosymbiont.</title>
        <authorList>
            <person name="Zakharova A."/>
            <person name="Saura A."/>
            <person name="Butenko A."/>
            <person name="Podesvova L."/>
            <person name="Warmusova S."/>
            <person name="Kostygov A.Y."/>
            <person name="Nenarokova A."/>
            <person name="Lukes J."/>
            <person name="Opperdoes F.R."/>
            <person name="Yurchenko V."/>
        </authorList>
    </citation>
    <scope>NUCLEOTIDE SEQUENCE [LARGE SCALE GENOMIC DNA]</scope>
    <source>
        <strain evidence="12 13">E262AT.01</strain>
    </source>
</reference>
<dbReference type="NCBIfam" id="TIGR00442">
    <property type="entry name" value="hisS"/>
    <property type="match status" value="1"/>
</dbReference>
<keyword evidence="7" id="KW-0030">Aminoacyl-tRNA synthetase</keyword>
<evidence type="ECO:0000313" key="12">
    <source>
        <dbReference type="EMBL" id="KAK7200661.1"/>
    </source>
</evidence>
<dbReference type="GO" id="GO:0005737">
    <property type="term" value="C:cytoplasm"/>
    <property type="evidence" value="ECO:0007669"/>
    <property type="project" value="InterPro"/>
</dbReference>
<dbReference type="PANTHER" id="PTHR43707">
    <property type="entry name" value="HISTIDYL-TRNA SYNTHETASE"/>
    <property type="match status" value="1"/>
</dbReference>
<dbReference type="PIRSF" id="PIRSF001549">
    <property type="entry name" value="His-tRNA_synth"/>
    <property type="match status" value="1"/>
</dbReference>
<keyword evidence="4" id="KW-0547">Nucleotide-binding</keyword>
<evidence type="ECO:0000256" key="9">
    <source>
        <dbReference type="ARBA" id="ARBA00047639"/>
    </source>
</evidence>
<comment type="similarity">
    <text evidence="1">Belongs to the class-II aminoacyl-tRNA synthetase family.</text>
</comment>
<keyword evidence="13" id="KW-1185">Reference proteome</keyword>
<dbReference type="Pfam" id="PF13393">
    <property type="entry name" value="tRNA-synt_His"/>
    <property type="match status" value="1"/>
</dbReference>
<dbReference type="GO" id="GO:0004821">
    <property type="term" value="F:histidine-tRNA ligase activity"/>
    <property type="evidence" value="ECO:0007669"/>
    <property type="project" value="UniProtKB-EC"/>
</dbReference>
<dbReference type="Proteomes" id="UP001430356">
    <property type="component" value="Unassembled WGS sequence"/>
</dbReference>
<feature type="binding site" evidence="10">
    <location>
        <position position="313"/>
    </location>
    <ligand>
        <name>L-histidine</name>
        <dbReference type="ChEBI" id="CHEBI:57595"/>
    </ligand>
</feature>
<evidence type="ECO:0000259" key="11">
    <source>
        <dbReference type="PROSITE" id="PS50862"/>
    </source>
</evidence>
<keyword evidence="6" id="KW-0648">Protein biosynthesis</keyword>
<dbReference type="InterPro" id="IPR006195">
    <property type="entry name" value="aa-tRNA-synth_II"/>
</dbReference>
<accession>A0AAW0F4T0</accession>
<organism evidence="12 13">
    <name type="scientific">Novymonas esmeraldas</name>
    <dbReference type="NCBI Taxonomy" id="1808958"/>
    <lineage>
        <taxon>Eukaryota</taxon>
        <taxon>Discoba</taxon>
        <taxon>Euglenozoa</taxon>
        <taxon>Kinetoplastea</taxon>
        <taxon>Metakinetoplastina</taxon>
        <taxon>Trypanosomatida</taxon>
        <taxon>Trypanosomatidae</taxon>
        <taxon>Novymonas</taxon>
    </lineage>
</organism>
<dbReference type="InterPro" id="IPR015807">
    <property type="entry name" value="His-tRNA-ligase"/>
</dbReference>
<dbReference type="FunFam" id="3.30.930.10:FF:000054">
    <property type="entry name" value="Histidine--tRNA ligase chloroplastic/mitochondrial"/>
    <property type="match status" value="1"/>
</dbReference>
<keyword evidence="3" id="KW-0436">Ligase</keyword>
<evidence type="ECO:0000256" key="5">
    <source>
        <dbReference type="ARBA" id="ARBA00022840"/>
    </source>
</evidence>
<dbReference type="EMBL" id="JAECZO010000007">
    <property type="protein sequence ID" value="KAK7200661.1"/>
    <property type="molecule type" value="Genomic_DNA"/>
</dbReference>
<feature type="domain" description="Aminoacyl-transfer RNA synthetases class-II family profile" evidence="11">
    <location>
        <begin position="17"/>
        <end position="185"/>
    </location>
</feature>
<evidence type="ECO:0000256" key="1">
    <source>
        <dbReference type="ARBA" id="ARBA00008226"/>
    </source>
</evidence>